<reference evidence="1 2" key="1">
    <citation type="submission" date="2018-11" db="EMBL/GenBank/DDBJ databases">
        <authorList>
            <person name="Li F."/>
        </authorList>
    </citation>
    <scope>NUCLEOTIDE SEQUENCE [LARGE SCALE GENOMIC DNA]</scope>
    <source>
        <strain evidence="1 2">Gsoil 097</strain>
    </source>
</reference>
<accession>A0A3N0CPM4</accession>
<gene>
    <name evidence="1" type="ORF">EFK50_02305</name>
</gene>
<dbReference type="EMBL" id="RJSE01000003">
    <property type="protein sequence ID" value="RNL64843.1"/>
    <property type="molecule type" value="Genomic_DNA"/>
</dbReference>
<comment type="caution">
    <text evidence="1">The sequence shown here is derived from an EMBL/GenBank/DDBJ whole genome shotgun (WGS) entry which is preliminary data.</text>
</comment>
<proteinExistence type="predicted"/>
<organism evidence="1 2">
    <name type="scientific">Nocardioides marmoriginsengisoli</name>
    <dbReference type="NCBI Taxonomy" id="661483"/>
    <lineage>
        <taxon>Bacteria</taxon>
        <taxon>Bacillati</taxon>
        <taxon>Actinomycetota</taxon>
        <taxon>Actinomycetes</taxon>
        <taxon>Propionibacteriales</taxon>
        <taxon>Nocardioidaceae</taxon>
        <taxon>Nocardioides</taxon>
    </lineage>
</organism>
<evidence type="ECO:0000313" key="2">
    <source>
        <dbReference type="Proteomes" id="UP000267128"/>
    </source>
</evidence>
<evidence type="ECO:0000313" key="1">
    <source>
        <dbReference type="EMBL" id="RNL64843.1"/>
    </source>
</evidence>
<dbReference type="Proteomes" id="UP000267128">
    <property type="component" value="Unassembled WGS sequence"/>
</dbReference>
<name>A0A3N0CPM4_9ACTN</name>
<sequence>MQPCHEELTKSRTSGTVPAWAMALPVIDVHPHLTTVPALFRTRNSTRRVVAGVDTIGSAVSVAGWDPGAVSPPTATVYAEPVACAGPTIAAMQSADVAAMDLVVSILTCMVGPSG</sequence>
<keyword evidence="2" id="KW-1185">Reference proteome</keyword>
<dbReference type="AlphaFoldDB" id="A0A3N0CPM4"/>
<protein>
    <submittedName>
        <fullName evidence="1">Uncharacterized protein</fullName>
    </submittedName>
</protein>